<dbReference type="AlphaFoldDB" id="A0A6J4HMI7"/>
<organism evidence="2">
    <name type="scientific">uncultured Chthoniobacterales bacterium</name>
    <dbReference type="NCBI Taxonomy" id="1836801"/>
    <lineage>
        <taxon>Bacteria</taxon>
        <taxon>Pseudomonadati</taxon>
        <taxon>Verrucomicrobiota</taxon>
        <taxon>Spartobacteria</taxon>
        <taxon>Chthoniobacterales</taxon>
        <taxon>environmental samples</taxon>
    </lineage>
</organism>
<name>A0A6J4HMI7_9BACT</name>
<dbReference type="EMBL" id="CADCTA010000049">
    <property type="protein sequence ID" value="CAA9228543.1"/>
    <property type="molecule type" value="Genomic_DNA"/>
</dbReference>
<reference evidence="2" key="1">
    <citation type="submission" date="2020-02" db="EMBL/GenBank/DDBJ databases">
        <authorList>
            <person name="Meier V. D."/>
        </authorList>
    </citation>
    <scope>NUCLEOTIDE SEQUENCE</scope>
    <source>
        <strain evidence="2">AVDCRST_MAG42</strain>
    </source>
</reference>
<feature type="non-terminal residue" evidence="2">
    <location>
        <position position="1"/>
    </location>
</feature>
<evidence type="ECO:0000313" key="2">
    <source>
        <dbReference type="EMBL" id="CAA9228543.1"/>
    </source>
</evidence>
<evidence type="ECO:0000256" key="1">
    <source>
        <dbReference type="SAM" id="MobiDB-lite"/>
    </source>
</evidence>
<protein>
    <submittedName>
        <fullName evidence="2">Uncharacterized protein</fullName>
    </submittedName>
</protein>
<gene>
    <name evidence="2" type="ORF">AVDCRST_MAG42-993</name>
</gene>
<proteinExistence type="predicted"/>
<feature type="region of interest" description="Disordered" evidence="1">
    <location>
        <begin position="19"/>
        <end position="39"/>
    </location>
</feature>
<sequence length="70" mass="6992">WLRTDRGAAKRTCSSATGAAIANGCPRPSGTGASSALTDAPSRCASRAASFTALPFPRASRASRAAPSPD</sequence>
<accession>A0A6J4HMI7</accession>
<feature type="non-terminal residue" evidence="2">
    <location>
        <position position="70"/>
    </location>
</feature>